<dbReference type="Proteomes" id="UP001597295">
    <property type="component" value="Unassembled WGS sequence"/>
</dbReference>
<dbReference type="EC" id="4.3.3.7" evidence="2"/>
<dbReference type="EC" id="4.1.3.3" evidence="2"/>
<comment type="caution">
    <text evidence="2">The sequence shown here is derived from an EMBL/GenBank/DDBJ whole genome shotgun (WGS) entry which is preliminary data.</text>
</comment>
<dbReference type="CDD" id="cd00408">
    <property type="entry name" value="DHDPS-like"/>
    <property type="match status" value="1"/>
</dbReference>
<dbReference type="EC" id="4.2.1.41" evidence="2"/>
<dbReference type="RefSeq" id="WP_379876812.1">
    <property type="nucleotide sequence ID" value="NZ_JBHUIP010000012.1"/>
</dbReference>
<keyword evidence="1 2" id="KW-0456">Lyase</keyword>
<evidence type="ECO:0000313" key="2">
    <source>
        <dbReference type="EMBL" id="MFD2263767.1"/>
    </source>
</evidence>
<sequence>MKTDKPTLADITRSVMSVPPLAATADLSIDTAQNHKIIRHIEAGGIRTLLYAGNANVYNLDIARYEAMLDVIESGAGADSWVIPGIGPDFGKALDQARLLAKRKFPVALTLPTNAAVNPSGVEKGMKLVADAMGKPLILYVKTENYITPAAIGRMVESGHVFGIKYAIERKDPQQDAYLAELVKTIDPKRIVSGMGERPAVAHLQRFGVGGFTSGLVCVTPAVVLSILQAAQAGDFDKANRIAAAFKPLEDIREKMGFIRVLHAVLRMAGVADTGPVIPILGELDAAEEAQVAPLLETFLGTAKAA</sequence>
<dbReference type="InterPro" id="IPR013785">
    <property type="entry name" value="Aldolase_TIM"/>
</dbReference>
<dbReference type="InterPro" id="IPR002220">
    <property type="entry name" value="DapA-like"/>
</dbReference>
<organism evidence="2 3">
    <name type="scientific">Lacibacterium aquatile</name>
    <dbReference type="NCBI Taxonomy" id="1168082"/>
    <lineage>
        <taxon>Bacteria</taxon>
        <taxon>Pseudomonadati</taxon>
        <taxon>Pseudomonadota</taxon>
        <taxon>Alphaproteobacteria</taxon>
        <taxon>Rhodospirillales</taxon>
        <taxon>Rhodospirillaceae</taxon>
    </lineage>
</organism>
<proteinExistence type="predicted"/>
<dbReference type="SMART" id="SM01130">
    <property type="entry name" value="DHDPS"/>
    <property type="match status" value="1"/>
</dbReference>
<gene>
    <name evidence="2" type="ORF">ACFSM5_12775</name>
</gene>
<dbReference type="EMBL" id="JBHUIP010000012">
    <property type="protein sequence ID" value="MFD2263767.1"/>
    <property type="molecule type" value="Genomic_DNA"/>
</dbReference>
<reference evidence="3" key="1">
    <citation type="journal article" date="2019" name="Int. J. Syst. Evol. Microbiol.">
        <title>The Global Catalogue of Microorganisms (GCM) 10K type strain sequencing project: providing services to taxonomists for standard genome sequencing and annotation.</title>
        <authorList>
            <consortium name="The Broad Institute Genomics Platform"/>
            <consortium name="The Broad Institute Genome Sequencing Center for Infectious Disease"/>
            <person name="Wu L."/>
            <person name="Ma J."/>
        </authorList>
    </citation>
    <scope>NUCLEOTIDE SEQUENCE [LARGE SCALE GENOMIC DNA]</scope>
    <source>
        <strain evidence="3">CGMCC 1.19062</strain>
    </source>
</reference>
<dbReference type="GO" id="GO:0008747">
    <property type="term" value="F:N-acetylneuraminate lyase activity"/>
    <property type="evidence" value="ECO:0007669"/>
    <property type="project" value="UniProtKB-EC"/>
</dbReference>
<dbReference type="GO" id="GO:0047448">
    <property type="term" value="F:5-dehydro-4-deoxyglucarate dehydratase activity"/>
    <property type="evidence" value="ECO:0007669"/>
    <property type="project" value="UniProtKB-EC"/>
</dbReference>
<dbReference type="SUPFAM" id="SSF51569">
    <property type="entry name" value="Aldolase"/>
    <property type="match status" value="1"/>
</dbReference>
<protein>
    <submittedName>
        <fullName evidence="2">Dihydrodipicolinate synthase family protein</fullName>
        <ecNumber evidence="2">4.1.3.3</ecNumber>
        <ecNumber evidence="2">4.2.1.41</ecNumber>
        <ecNumber evidence="2">4.3.3.7</ecNumber>
    </submittedName>
</protein>
<name>A0ABW5DRJ9_9PROT</name>
<evidence type="ECO:0000313" key="3">
    <source>
        <dbReference type="Proteomes" id="UP001597295"/>
    </source>
</evidence>
<dbReference type="Pfam" id="PF00701">
    <property type="entry name" value="DHDPS"/>
    <property type="match status" value="1"/>
</dbReference>
<evidence type="ECO:0000256" key="1">
    <source>
        <dbReference type="ARBA" id="ARBA00023239"/>
    </source>
</evidence>
<keyword evidence="3" id="KW-1185">Reference proteome</keyword>
<dbReference type="GO" id="GO:0008840">
    <property type="term" value="F:4-hydroxy-tetrahydrodipicolinate synthase activity"/>
    <property type="evidence" value="ECO:0007669"/>
    <property type="project" value="UniProtKB-EC"/>
</dbReference>
<dbReference type="Gene3D" id="3.20.20.70">
    <property type="entry name" value="Aldolase class I"/>
    <property type="match status" value="1"/>
</dbReference>
<accession>A0ABW5DRJ9</accession>